<geneLocation type="plasmid" evidence="2">
    <name>pac1084_1</name>
</geneLocation>
<proteinExistence type="predicted"/>
<dbReference type="Proteomes" id="UP000189055">
    <property type="component" value="Plasmid pAC1084_1"/>
</dbReference>
<dbReference type="KEGG" id="aper:A0U91_15700"/>
<organism evidence="1 2">
    <name type="scientific">Acetobacter persici</name>
    <dbReference type="NCBI Taxonomy" id="1076596"/>
    <lineage>
        <taxon>Bacteria</taxon>
        <taxon>Pseudomonadati</taxon>
        <taxon>Pseudomonadota</taxon>
        <taxon>Alphaproteobacteria</taxon>
        <taxon>Acetobacterales</taxon>
        <taxon>Acetobacteraceae</taxon>
        <taxon>Acetobacter</taxon>
    </lineage>
</organism>
<gene>
    <name evidence="1" type="ORF">A0U91_15700</name>
</gene>
<reference evidence="1 2" key="1">
    <citation type="submission" date="2016-03" db="EMBL/GenBank/DDBJ databases">
        <title>Acetic acid bacteria sequencing.</title>
        <authorList>
            <person name="Brandt J."/>
            <person name="Jakob F."/>
            <person name="Vogel R.F."/>
        </authorList>
    </citation>
    <scope>NUCLEOTIDE SEQUENCE [LARGE SCALE GENOMIC DNA]</scope>
    <source>
        <strain evidence="1 2">TMW2.1084</strain>
        <plasmid evidence="2">pac1084_1</plasmid>
    </source>
</reference>
<dbReference type="AlphaFoldDB" id="A0A1U9LJ77"/>
<evidence type="ECO:0000313" key="1">
    <source>
        <dbReference type="EMBL" id="AQT06457.1"/>
    </source>
</evidence>
<keyword evidence="1" id="KW-0614">Plasmid</keyword>
<protein>
    <submittedName>
        <fullName evidence="1">Uncharacterized protein</fullName>
    </submittedName>
</protein>
<accession>A0A1U9LJ77</accession>
<dbReference type="EMBL" id="CP014688">
    <property type="protein sequence ID" value="AQT06457.1"/>
    <property type="molecule type" value="Genomic_DNA"/>
</dbReference>
<evidence type="ECO:0000313" key="2">
    <source>
        <dbReference type="Proteomes" id="UP000189055"/>
    </source>
</evidence>
<name>A0A1U9LJ77_9PROT</name>
<sequence length="77" mass="9300">MFALLWPPECRFLLVFTLAVIYRPVSIRDLSINGVFIENSSYLRTHTITNETFVRRRDHSLRSKLYIFWNSDIRVFF</sequence>